<dbReference type="Proteomes" id="UP000005667">
    <property type="component" value="Plasmid AZO_p2"/>
</dbReference>
<geneLocation type="plasmid" evidence="3 4">
    <name>AZO_p2</name>
</geneLocation>
<dbReference type="AlphaFoldDB" id="G7ZD95"/>
<keyword evidence="4" id="KW-1185">Reference proteome</keyword>
<reference evidence="4" key="1">
    <citation type="journal article" date="2011" name="PLoS Genet.">
        <title>Azospirillum genomes reveal transition of bacteria from aquatic to terrestrial environments.</title>
        <authorList>
            <person name="Wisniewski-Dye F."/>
            <person name="Borziak K."/>
            <person name="Khalsa-Moyers G."/>
            <person name="Alexandre G."/>
            <person name="Sukharnikov L.O."/>
            <person name="Wuichet K."/>
            <person name="Hurst G.B."/>
            <person name="McDonald W.H."/>
            <person name="Robertson J.S."/>
            <person name="Barbe V."/>
            <person name="Calteau A."/>
            <person name="Rouy Z."/>
            <person name="Mangenot S."/>
            <person name="Prigent-Combaret C."/>
            <person name="Normand P."/>
            <person name="Boyer M."/>
            <person name="Siguier P."/>
            <person name="Dessaux Y."/>
            <person name="Elmerich C."/>
            <person name="Condemine G."/>
            <person name="Krishnen G."/>
            <person name="Kennedy I."/>
            <person name="Paterson A.H."/>
            <person name="Gonzalez V."/>
            <person name="Mavingui P."/>
            <person name="Zhulin I.B."/>
        </authorList>
    </citation>
    <scope>NUCLEOTIDE SEQUENCE [LARGE SCALE GENOMIC DNA]</scope>
    <source>
        <strain evidence="4">4B</strain>
    </source>
</reference>
<dbReference type="RefSeq" id="WP_014188797.1">
    <property type="nucleotide sequence ID" value="NC_016586.1"/>
</dbReference>
<dbReference type="GO" id="GO:0004803">
    <property type="term" value="F:transposase activity"/>
    <property type="evidence" value="ECO:0007669"/>
    <property type="project" value="InterPro"/>
</dbReference>
<dbReference type="InterPro" id="IPR051698">
    <property type="entry name" value="Transposase_11-like"/>
</dbReference>
<dbReference type="KEGG" id="ali:AZOLI_p20215"/>
<feature type="domain" description="H repeat-associated protein N-terminal" evidence="2">
    <location>
        <begin position="18"/>
        <end position="105"/>
    </location>
</feature>
<dbReference type="EMBL" id="FQ311870">
    <property type="protein sequence ID" value="CBS89380.1"/>
    <property type="molecule type" value="Genomic_DNA"/>
</dbReference>
<evidence type="ECO:0000313" key="3">
    <source>
        <dbReference type="EMBL" id="CBS89380.1"/>
    </source>
</evidence>
<dbReference type="PANTHER" id="PTHR30298:SF0">
    <property type="entry name" value="PROTEIN YBFL-RELATED"/>
    <property type="match status" value="1"/>
</dbReference>
<gene>
    <name evidence="3" type="ordered locus">AZOLI_p20215</name>
</gene>
<proteinExistence type="predicted"/>
<dbReference type="InterPro" id="IPR002559">
    <property type="entry name" value="Transposase_11"/>
</dbReference>
<protein>
    <submittedName>
        <fullName evidence="3">Transposase of ISAli14, ISAs1 family</fullName>
    </submittedName>
</protein>
<dbReference type="NCBIfam" id="NF033564">
    <property type="entry name" value="transpos_ISAs1"/>
    <property type="match status" value="1"/>
</dbReference>
<dbReference type="InterPro" id="IPR032806">
    <property type="entry name" value="YbfD_N"/>
</dbReference>
<dbReference type="HOGENOM" id="CLU_046404_0_1_5"/>
<keyword evidence="3" id="KW-0614">Plasmid</keyword>
<feature type="domain" description="Transposase IS4-like" evidence="1">
    <location>
        <begin position="114"/>
        <end position="349"/>
    </location>
</feature>
<dbReference type="GO" id="GO:0003677">
    <property type="term" value="F:DNA binding"/>
    <property type="evidence" value="ECO:0007669"/>
    <property type="project" value="InterPro"/>
</dbReference>
<evidence type="ECO:0000259" key="2">
    <source>
        <dbReference type="Pfam" id="PF13808"/>
    </source>
</evidence>
<dbReference type="PANTHER" id="PTHR30298">
    <property type="entry name" value="H REPEAT-ASSOCIATED PREDICTED TRANSPOSASE"/>
    <property type="match status" value="1"/>
</dbReference>
<dbReference type="OrthoDB" id="8001376at2"/>
<name>G7ZD95_AZOL4</name>
<sequence length="383" mass="43398">MSEEFDETFQRSRLRSLLDHFSVLKYPREAPEVRYPLREVLFLVVAATIADCEDYDEIALWGRNHLEFLRRFSEFHFGTPCADWLRVVMNRIGPDLFQACFTDWALALRPDAPKLIAIDGKTSRRSHDRAAGRKALHLVSAWATTERLVLAQEAVDEKENECAVIPEILERLDLNGAVVTIDAIACNPAIATAITERKGDYLLAVKANQPTLFAEIGRYFDDPEARIAEHTAVDKGHGRIESRRYAVSQEVDWLSGDRRYPDEPRFPHLKTIALVESVVEKAGSVSTMRRLFLSSAALTSHRLEQAVRGHWGIENCLHWVLDVTFREDHRLRKGHGARNMAVVRHFAINAVRVGKGKHSIKSTRKLAGWDPNVLANLLTPSSH</sequence>
<evidence type="ECO:0000313" key="4">
    <source>
        <dbReference type="Proteomes" id="UP000005667"/>
    </source>
</evidence>
<dbReference type="Pfam" id="PF01609">
    <property type="entry name" value="DDE_Tnp_1"/>
    <property type="match status" value="1"/>
</dbReference>
<accession>G7ZD95</accession>
<dbReference type="Pfam" id="PF13808">
    <property type="entry name" value="DDE_Tnp_1_assoc"/>
    <property type="match status" value="1"/>
</dbReference>
<dbReference type="GO" id="GO:0006313">
    <property type="term" value="P:DNA transposition"/>
    <property type="evidence" value="ECO:0007669"/>
    <property type="project" value="InterPro"/>
</dbReference>
<evidence type="ECO:0000259" key="1">
    <source>
        <dbReference type="Pfam" id="PF01609"/>
    </source>
</evidence>
<organism evidence="3 4">
    <name type="scientific">Azospirillum lipoferum (strain 4B)</name>
    <dbReference type="NCBI Taxonomy" id="862719"/>
    <lineage>
        <taxon>Bacteria</taxon>
        <taxon>Pseudomonadati</taxon>
        <taxon>Pseudomonadota</taxon>
        <taxon>Alphaproteobacteria</taxon>
        <taxon>Rhodospirillales</taxon>
        <taxon>Azospirillaceae</taxon>
        <taxon>Azospirillum</taxon>
    </lineage>
</organism>
<dbReference type="InterPro" id="IPR047647">
    <property type="entry name" value="ISAs1_transpos"/>
</dbReference>